<dbReference type="VEuPathDB" id="VectorBase:GPAI045133"/>
<evidence type="ECO:0000313" key="1">
    <source>
        <dbReference type="EnsemblMetazoa" id="GPAI045133-PA"/>
    </source>
</evidence>
<sequence length="192" mass="20918">MALAILSLAEGVAATPNEPQLAAEEVLGWISKPLSSVAYDLFGIISVALPSLHLLCEKVFSKEIAVCIDSGARDDEHAVVSAEGAAAFKAVPGGEVETLASAVMPFALTHLRHLALRRSERGQVTEVEKFSDDVVAAALAKFDQFIGKVLKKEMKFLTITCYMQDVKNHSKFADSMTQPLRFEFDTDVHTFY</sequence>
<reference evidence="1" key="2">
    <citation type="submission" date="2020-05" db="UniProtKB">
        <authorList>
            <consortium name="EnsemblMetazoa"/>
        </authorList>
    </citation>
    <scope>IDENTIFICATION</scope>
    <source>
        <strain evidence="1">IAEA</strain>
    </source>
</reference>
<evidence type="ECO:0000313" key="2">
    <source>
        <dbReference type="Proteomes" id="UP000092445"/>
    </source>
</evidence>
<reference evidence="2" key="1">
    <citation type="submission" date="2014-03" db="EMBL/GenBank/DDBJ databases">
        <authorList>
            <person name="Aksoy S."/>
            <person name="Warren W."/>
            <person name="Wilson R.K."/>
        </authorList>
    </citation>
    <scope>NUCLEOTIDE SEQUENCE [LARGE SCALE GENOMIC DNA]</scope>
    <source>
        <strain evidence="2">IAEA</strain>
    </source>
</reference>
<accession>A0A1B0AGP1</accession>
<keyword evidence="2" id="KW-1185">Reference proteome</keyword>
<name>A0A1B0AGP1_GLOPL</name>
<organism evidence="1 2">
    <name type="scientific">Glossina pallidipes</name>
    <name type="common">Tsetse fly</name>
    <dbReference type="NCBI Taxonomy" id="7398"/>
    <lineage>
        <taxon>Eukaryota</taxon>
        <taxon>Metazoa</taxon>
        <taxon>Ecdysozoa</taxon>
        <taxon>Arthropoda</taxon>
        <taxon>Hexapoda</taxon>
        <taxon>Insecta</taxon>
        <taxon>Pterygota</taxon>
        <taxon>Neoptera</taxon>
        <taxon>Endopterygota</taxon>
        <taxon>Diptera</taxon>
        <taxon>Brachycera</taxon>
        <taxon>Muscomorpha</taxon>
        <taxon>Hippoboscoidea</taxon>
        <taxon>Glossinidae</taxon>
        <taxon>Glossina</taxon>
    </lineage>
</organism>
<protein>
    <submittedName>
        <fullName evidence="1">Uncharacterized protein</fullName>
    </submittedName>
</protein>
<dbReference type="Proteomes" id="UP000092445">
    <property type="component" value="Unassembled WGS sequence"/>
</dbReference>
<dbReference type="EnsemblMetazoa" id="GPAI045133-RA">
    <property type="protein sequence ID" value="GPAI045133-PA"/>
    <property type="gene ID" value="GPAI045133"/>
</dbReference>
<dbReference type="AlphaFoldDB" id="A0A1B0AGP1"/>
<proteinExistence type="predicted"/>